<evidence type="ECO:0000256" key="4">
    <source>
        <dbReference type="ARBA" id="ARBA00022597"/>
    </source>
</evidence>
<evidence type="ECO:0000256" key="6">
    <source>
        <dbReference type="ARBA" id="ARBA00022989"/>
    </source>
</evidence>
<name>A0A1G6ZWQ4_9BACL</name>
<feature type="transmembrane region" description="Helical" evidence="8">
    <location>
        <begin position="168"/>
        <end position="186"/>
    </location>
</feature>
<evidence type="ECO:0000256" key="5">
    <source>
        <dbReference type="ARBA" id="ARBA00022692"/>
    </source>
</evidence>
<keyword evidence="3" id="KW-1003">Cell membrane</keyword>
<evidence type="ECO:0000256" key="2">
    <source>
        <dbReference type="ARBA" id="ARBA00022448"/>
    </source>
</evidence>
<dbReference type="GO" id="GO:0008982">
    <property type="term" value="F:protein-N(PI)-phosphohistidine-sugar phosphotransferase activity"/>
    <property type="evidence" value="ECO:0007669"/>
    <property type="project" value="InterPro"/>
</dbReference>
<comment type="subcellular location">
    <subcellularLocation>
        <location evidence="1">Cell membrane</location>
        <topology evidence="1">Multi-pass membrane protein</topology>
    </subcellularLocation>
</comment>
<sequence length="345" mass="35906">MKQFFSNLLNGMSIGIVVALIPNALLGEILKLLIPHFPSLQHVLDITVYVMSLLPVIIGVMVGVSFKLTPIQTASVGIAAMIGSGAVVKNTEGVFTLSGIGTTLNIGITAALAVLFVKLLGDKMKEYAILVIPTATILVPGMIGYLLLPYVKGGSMIVGTGVAYLTQLQPVFMGAAIAVVFCVLILSPFSTVGVATVIMLSGIGAGAANLGIVAAGVGLAIASYKANSLGTALAHVLGSPKIQMRNFLMKPKIAFPMILSAAILGGIAGVLNIQGTPYSAGFGLSGLVGPLNYMKLADGGWTLGNISIMLGSFIILPILLNLGLIYVFSRRLKMIRDEDYKLNFD</sequence>
<dbReference type="InterPro" id="IPR003352">
    <property type="entry name" value="PTS_EIIC"/>
</dbReference>
<feature type="transmembrane region" description="Helical" evidence="8">
    <location>
        <begin position="198"/>
        <end position="222"/>
    </location>
</feature>
<evidence type="ECO:0000259" key="9">
    <source>
        <dbReference type="Pfam" id="PF13303"/>
    </source>
</evidence>
<evidence type="ECO:0000313" key="11">
    <source>
        <dbReference type="Proteomes" id="UP000198823"/>
    </source>
</evidence>
<feature type="transmembrane region" description="Helical" evidence="8">
    <location>
        <begin position="46"/>
        <end position="64"/>
    </location>
</feature>
<reference evidence="10 11" key="1">
    <citation type="submission" date="2016-10" db="EMBL/GenBank/DDBJ databases">
        <authorList>
            <person name="de Groot N.N."/>
        </authorList>
    </citation>
    <scope>NUCLEOTIDE SEQUENCE [LARGE SCALE GENOMIC DNA]</scope>
    <source>
        <strain evidence="10 11">CGMCC 1.6762</strain>
    </source>
</reference>
<dbReference type="RefSeq" id="WP_092094726.1">
    <property type="nucleotide sequence ID" value="NZ_FNAR01000003.1"/>
</dbReference>
<keyword evidence="4" id="KW-0762">Sugar transport</keyword>
<evidence type="ECO:0000256" key="7">
    <source>
        <dbReference type="ARBA" id="ARBA00023136"/>
    </source>
</evidence>
<evidence type="ECO:0000256" key="3">
    <source>
        <dbReference type="ARBA" id="ARBA00022475"/>
    </source>
</evidence>
<keyword evidence="6 8" id="KW-1133">Transmembrane helix</keyword>
<dbReference type="Proteomes" id="UP000198823">
    <property type="component" value="Unassembled WGS sequence"/>
</dbReference>
<dbReference type="Pfam" id="PF13303">
    <property type="entry name" value="PTS_EIIC_2"/>
    <property type="match status" value="1"/>
</dbReference>
<dbReference type="OrthoDB" id="396983at2"/>
<feature type="transmembrane region" description="Helical" evidence="8">
    <location>
        <begin position="94"/>
        <end position="120"/>
    </location>
</feature>
<feature type="transmembrane region" description="Helical" evidence="8">
    <location>
        <begin position="12"/>
        <end position="34"/>
    </location>
</feature>
<feature type="transmembrane region" description="Helical" evidence="8">
    <location>
        <begin position="253"/>
        <end position="271"/>
    </location>
</feature>
<evidence type="ECO:0000313" key="10">
    <source>
        <dbReference type="EMBL" id="SDE06960.1"/>
    </source>
</evidence>
<keyword evidence="2" id="KW-0813">Transport</keyword>
<protein>
    <recommendedName>
        <fullName evidence="9">Phosphotransferase system EIIC domain-containing protein</fullName>
    </recommendedName>
</protein>
<dbReference type="GO" id="GO:0009401">
    <property type="term" value="P:phosphoenolpyruvate-dependent sugar phosphotransferase system"/>
    <property type="evidence" value="ECO:0007669"/>
    <property type="project" value="InterPro"/>
</dbReference>
<dbReference type="AlphaFoldDB" id="A0A1G6ZWQ4"/>
<accession>A0A1G6ZWQ4</accession>
<dbReference type="GO" id="GO:0005886">
    <property type="term" value="C:plasma membrane"/>
    <property type="evidence" value="ECO:0007669"/>
    <property type="project" value="UniProtKB-SubCell"/>
</dbReference>
<dbReference type="EMBL" id="FNAR01000003">
    <property type="protein sequence ID" value="SDE06960.1"/>
    <property type="molecule type" value="Genomic_DNA"/>
</dbReference>
<feature type="transmembrane region" description="Helical" evidence="8">
    <location>
        <begin position="306"/>
        <end position="328"/>
    </location>
</feature>
<evidence type="ECO:0000256" key="8">
    <source>
        <dbReference type="SAM" id="Phobius"/>
    </source>
</evidence>
<keyword evidence="7 8" id="KW-0472">Membrane</keyword>
<organism evidence="10 11">
    <name type="scientific">Bhargavaea beijingensis</name>
    <dbReference type="NCBI Taxonomy" id="426756"/>
    <lineage>
        <taxon>Bacteria</taxon>
        <taxon>Bacillati</taxon>
        <taxon>Bacillota</taxon>
        <taxon>Bacilli</taxon>
        <taxon>Bacillales</taxon>
        <taxon>Caryophanaceae</taxon>
        <taxon>Bhargavaea</taxon>
    </lineage>
</organism>
<evidence type="ECO:0000256" key="1">
    <source>
        <dbReference type="ARBA" id="ARBA00004651"/>
    </source>
</evidence>
<feature type="domain" description="Phosphotransferase system EIIC" evidence="9">
    <location>
        <begin position="7"/>
        <end position="342"/>
    </location>
</feature>
<feature type="transmembrane region" description="Helical" evidence="8">
    <location>
        <begin position="127"/>
        <end position="148"/>
    </location>
</feature>
<proteinExistence type="predicted"/>
<gene>
    <name evidence="10" type="ORF">SAMN04488126_10396</name>
</gene>
<dbReference type="STRING" id="426756.SAMN04488126_10396"/>
<keyword evidence="5 8" id="KW-0812">Transmembrane</keyword>